<name>A0A2A9N906_9AGAR</name>
<evidence type="ECO:0000256" key="2">
    <source>
        <dbReference type="SAM" id="Phobius"/>
    </source>
</evidence>
<reference evidence="3 4" key="1">
    <citation type="submission" date="2014-02" db="EMBL/GenBank/DDBJ databases">
        <title>Transposable element dynamics among asymbiotic and ectomycorrhizal Amanita fungi.</title>
        <authorList>
            <consortium name="DOE Joint Genome Institute"/>
            <person name="Hess J."/>
            <person name="Skrede I."/>
            <person name="Wolfe B."/>
            <person name="LaButti K."/>
            <person name="Ohm R.A."/>
            <person name="Grigoriev I.V."/>
            <person name="Pringle A."/>
        </authorList>
    </citation>
    <scope>NUCLEOTIDE SEQUENCE [LARGE SCALE GENOMIC DNA]</scope>
    <source>
        <strain evidence="3 4">SKay4041</strain>
    </source>
</reference>
<protein>
    <submittedName>
        <fullName evidence="3">Uncharacterized protein</fullName>
    </submittedName>
</protein>
<keyword evidence="4" id="KW-1185">Reference proteome</keyword>
<feature type="transmembrane region" description="Helical" evidence="2">
    <location>
        <begin position="6"/>
        <end position="26"/>
    </location>
</feature>
<evidence type="ECO:0000313" key="3">
    <source>
        <dbReference type="EMBL" id="PFH44577.1"/>
    </source>
</evidence>
<keyword evidence="2" id="KW-0812">Transmembrane</keyword>
<evidence type="ECO:0000256" key="1">
    <source>
        <dbReference type="SAM" id="Coils"/>
    </source>
</evidence>
<evidence type="ECO:0000313" key="4">
    <source>
        <dbReference type="Proteomes" id="UP000242287"/>
    </source>
</evidence>
<accession>A0A2A9N906</accession>
<keyword evidence="1" id="KW-0175">Coiled coil</keyword>
<feature type="coiled-coil region" evidence="1">
    <location>
        <begin position="40"/>
        <end position="74"/>
    </location>
</feature>
<organism evidence="3 4">
    <name type="scientific">Amanita thiersii Skay4041</name>
    <dbReference type="NCBI Taxonomy" id="703135"/>
    <lineage>
        <taxon>Eukaryota</taxon>
        <taxon>Fungi</taxon>
        <taxon>Dikarya</taxon>
        <taxon>Basidiomycota</taxon>
        <taxon>Agaricomycotina</taxon>
        <taxon>Agaricomycetes</taxon>
        <taxon>Agaricomycetidae</taxon>
        <taxon>Agaricales</taxon>
        <taxon>Pluteineae</taxon>
        <taxon>Amanitaceae</taxon>
        <taxon>Amanita</taxon>
    </lineage>
</organism>
<dbReference type="AlphaFoldDB" id="A0A2A9N906"/>
<dbReference type="Proteomes" id="UP000242287">
    <property type="component" value="Unassembled WGS sequence"/>
</dbReference>
<gene>
    <name evidence="3" type="ORF">AMATHDRAFT_11462</name>
</gene>
<proteinExistence type="predicted"/>
<keyword evidence="2" id="KW-0472">Membrane</keyword>
<dbReference type="EMBL" id="KZ303307">
    <property type="protein sequence ID" value="PFH44577.1"/>
    <property type="molecule type" value="Genomic_DNA"/>
</dbReference>
<sequence>MDPLIFTLLPFYYLFQIIFLPFWMMVGSRTGGSLEPGWTLEQAFAQIQQLLSVVNTLQQMIVQQDQTIAQLQVQSMATPPAQPSIPRGPKIATLLFYNRSIVRSSLGFTNTTIHQLLKHHSEDEKKKEVELGMEMRLL</sequence>
<keyword evidence="2" id="KW-1133">Transmembrane helix</keyword>